<evidence type="ECO:0000256" key="1">
    <source>
        <dbReference type="SAM" id="MobiDB-lite"/>
    </source>
</evidence>
<dbReference type="EMBL" id="GGFM01009606">
    <property type="protein sequence ID" value="MBW30357.1"/>
    <property type="molecule type" value="Transcribed_RNA"/>
</dbReference>
<keyword evidence="2" id="KW-0732">Signal</keyword>
<feature type="chain" id="PRO_5014779130" evidence="2">
    <location>
        <begin position="19"/>
        <end position="84"/>
    </location>
</feature>
<protein>
    <submittedName>
        <fullName evidence="3">Putative secreted peptide</fullName>
    </submittedName>
</protein>
<proteinExistence type="predicted"/>
<organism evidence="3">
    <name type="scientific">Anopheles braziliensis</name>
    <dbReference type="NCBI Taxonomy" id="58242"/>
    <lineage>
        <taxon>Eukaryota</taxon>
        <taxon>Metazoa</taxon>
        <taxon>Ecdysozoa</taxon>
        <taxon>Arthropoda</taxon>
        <taxon>Hexapoda</taxon>
        <taxon>Insecta</taxon>
        <taxon>Pterygota</taxon>
        <taxon>Neoptera</taxon>
        <taxon>Endopterygota</taxon>
        <taxon>Diptera</taxon>
        <taxon>Nematocera</taxon>
        <taxon>Culicoidea</taxon>
        <taxon>Culicidae</taxon>
        <taxon>Anophelinae</taxon>
        <taxon>Anopheles</taxon>
    </lineage>
</organism>
<evidence type="ECO:0000313" key="3">
    <source>
        <dbReference type="EMBL" id="MBW30357.1"/>
    </source>
</evidence>
<feature type="region of interest" description="Disordered" evidence="1">
    <location>
        <begin position="65"/>
        <end position="84"/>
    </location>
</feature>
<name>A0A2M3ZP50_9DIPT</name>
<dbReference type="AlphaFoldDB" id="A0A2M3ZP50"/>
<feature type="signal peptide" evidence="2">
    <location>
        <begin position="1"/>
        <end position="18"/>
    </location>
</feature>
<reference evidence="3" key="1">
    <citation type="submission" date="2018-01" db="EMBL/GenBank/DDBJ databases">
        <title>An insight into the sialome of Amazonian anophelines.</title>
        <authorList>
            <person name="Ribeiro J.M."/>
            <person name="Scarpassa V."/>
            <person name="Calvo E."/>
        </authorList>
    </citation>
    <scope>NUCLEOTIDE SEQUENCE</scope>
    <source>
        <tissue evidence="3">Salivary glands</tissue>
    </source>
</reference>
<accession>A0A2M3ZP50</accession>
<sequence>MVCFFFLSFCCCISHSLSLFLSLSLWCARSWSHKTRTHARTRWTLIFGQREKSPEMSVLPPNLTVHSGGQVGKGAPHTAPPRAP</sequence>
<evidence type="ECO:0000256" key="2">
    <source>
        <dbReference type="SAM" id="SignalP"/>
    </source>
</evidence>